<reference evidence="1" key="1">
    <citation type="submission" date="2021-06" db="EMBL/GenBank/DDBJ databases">
        <authorList>
            <person name="Kallberg Y."/>
            <person name="Tangrot J."/>
            <person name="Rosling A."/>
        </authorList>
    </citation>
    <scope>NUCLEOTIDE SEQUENCE</scope>
    <source>
        <strain evidence="1">FL966</strain>
    </source>
</reference>
<evidence type="ECO:0000313" key="1">
    <source>
        <dbReference type="EMBL" id="CAG8659128.1"/>
    </source>
</evidence>
<keyword evidence="2" id="KW-1185">Reference proteome</keyword>
<accession>A0A9N9H539</accession>
<evidence type="ECO:0000313" key="2">
    <source>
        <dbReference type="Proteomes" id="UP000789759"/>
    </source>
</evidence>
<organism evidence="1 2">
    <name type="scientific">Cetraspora pellucida</name>
    <dbReference type="NCBI Taxonomy" id="1433469"/>
    <lineage>
        <taxon>Eukaryota</taxon>
        <taxon>Fungi</taxon>
        <taxon>Fungi incertae sedis</taxon>
        <taxon>Mucoromycota</taxon>
        <taxon>Glomeromycotina</taxon>
        <taxon>Glomeromycetes</taxon>
        <taxon>Diversisporales</taxon>
        <taxon>Gigasporaceae</taxon>
        <taxon>Cetraspora</taxon>
    </lineage>
</organism>
<dbReference type="EMBL" id="CAJVQA010007602">
    <property type="protein sequence ID" value="CAG8659128.1"/>
    <property type="molecule type" value="Genomic_DNA"/>
</dbReference>
<proteinExistence type="predicted"/>
<gene>
    <name evidence="1" type="ORF">CPELLU_LOCUS9714</name>
</gene>
<name>A0A9N9H539_9GLOM</name>
<comment type="caution">
    <text evidence="1">The sequence shown here is derived from an EMBL/GenBank/DDBJ whole genome shotgun (WGS) entry which is preliminary data.</text>
</comment>
<protein>
    <submittedName>
        <fullName evidence="1">12410_t:CDS:1</fullName>
    </submittedName>
</protein>
<sequence length="123" mass="14241">MLFIRESKRIISAALFEVDESFIFEHLLCQANSDYVSEKIVKVDVQPKDMNTWHKVVSGIDASLKICIRKEQNISHIWFTVQNEQLVFSLSQILSTSNVFNEIMNSVIKKILSNLKLIMNHND</sequence>
<dbReference type="AlphaFoldDB" id="A0A9N9H539"/>
<dbReference type="OrthoDB" id="2426113at2759"/>
<dbReference type="Proteomes" id="UP000789759">
    <property type="component" value="Unassembled WGS sequence"/>
</dbReference>